<evidence type="ECO:0000313" key="2">
    <source>
        <dbReference type="Proteomes" id="UP001216579"/>
    </source>
</evidence>
<comment type="caution">
    <text evidence="1">The sequence shown here is derived from an EMBL/GenBank/DDBJ whole genome shotgun (WGS) entry which is preliminary data.</text>
</comment>
<dbReference type="EMBL" id="JARJBC010000025">
    <property type="protein sequence ID" value="MDF3293328.1"/>
    <property type="molecule type" value="Genomic_DNA"/>
</dbReference>
<dbReference type="RefSeq" id="WP_276096261.1">
    <property type="nucleotide sequence ID" value="NZ_JARJBC010000025.1"/>
</dbReference>
<dbReference type="Proteomes" id="UP001216579">
    <property type="component" value="Unassembled WGS sequence"/>
</dbReference>
<gene>
    <name evidence="1" type="ORF">P3G67_29785</name>
</gene>
<name>A0ABT5ZU29_9ACTN</name>
<keyword evidence="2" id="KW-1185">Reference proteome</keyword>
<proteinExistence type="predicted"/>
<organism evidence="1 2">
    <name type="scientific">Streptomyces silvisoli</name>
    <dbReference type="NCBI Taxonomy" id="3034235"/>
    <lineage>
        <taxon>Bacteria</taxon>
        <taxon>Bacillati</taxon>
        <taxon>Actinomycetota</taxon>
        <taxon>Actinomycetes</taxon>
        <taxon>Kitasatosporales</taxon>
        <taxon>Streptomycetaceae</taxon>
        <taxon>Streptomyces</taxon>
    </lineage>
</organism>
<sequence>MSVSGHEGHDDHEGPPRMTLRVYRIDPHGGLVTDVSSSEVRVGDRPQEFNPFAFPPCECRRCRAERQEDQAQTAAALRRLSR</sequence>
<evidence type="ECO:0000313" key="1">
    <source>
        <dbReference type="EMBL" id="MDF3293328.1"/>
    </source>
</evidence>
<reference evidence="1 2" key="1">
    <citation type="submission" date="2023-03" db="EMBL/GenBank/DDBJ databases">
        <title>Draft genome sequence of Streptomyces sp. RB6PN23 isolated from peat swamp forest in Thailand.</title>
        <authorList>
            <person name="Klaysubun C."/>
            <person name="Duangmal K."/>
        </authorList>
    </citation>
    <scope>NUCLEOTIDE SEQUENCE [LARGE SCALE GENOMIC DNA]</scope>
    <source>
        <strain evidence="1 2">RB6PN23</strain>
    </source>
</reference>
<accession>A0ABT5ZU29</accession>
<protein>
    <submittedName>
        <fullName evidence="1">Uncharacterized protein</fullName>
    </submittedName>
</protein>